<dbReference type="GO" id="GO:0016712">
    <property type="term" value="F:oxidoreductase activity, acting on paired donors, with incorporation or reduction of molecular oxygen, reduced flavin or flavoprotein as one donor, and incorporation of one atom of oxygen"/>
    <property type="evidence" value="ECO:0007669"/>
    <property type="project" value="TreeGrafter"/>
</dbReference>
<gene>
    <name evidence="7" type="ORF">D623_10013323</name>
</gene>
<evidence type="ECO:0000256" key="1">
    <source>
        <dbReference type="ARBA" id="ARBA00001971"/>
    </source>
</evidence>
<keyword evidence="8" id="KW-1185">Reference proteome</keyword>
<dbReference type="GO" id="GO:0005506">
    <property type="term" value="F:iron ion binding"/>
    <property type="evidence" value="ECO:0007669"/>
    <property type="project" value="InterPro"/>
</dbReference>
<keyword evidence="4 6" id="KW-0479">Metal-binding</keyword>
<comment type="cofactor">
    <cofactor evidence="1 6">
        <name>heme</name>
        <dbReference type="ChEBI" id="CHEBI:30413"/>
    </cofactor>
</comment>
<evidence type="ECO:0000256" key="4">
    <source>
        <dbReference type="ARBA" id="ARBA00022723"/>
    </source>
</evidence>
<dbReference type="PANTHER" id="PTHR24300:SF339">
    <property type="entry name" value="CYTOCHROME P450 FAMILY 2 SUBFAMILY B MEMBER 39"/>
    <property type="match status" value="1"/>
</dbReference>
<dbReference type="InterPro" id="IPR001128">
    <property type="entry name" value="Cyt_P450"/>
</dbReference>
<evidence type="ECO:0000313" key="8">
    <source>
        <dbReference type="Proteomes" id="UP000052978"/>
    </source>
</evidence>
<evidence type="ECO:0000256" key="5">
    <source>
        <dbReference type="ARBA" id="ARBA00023004"/>
    </source>
</evidence>
<evidence type="ECO:0000313" key="7">
    <source>
        <dbReference type="EMBL" id="EPQ09304.1"/>
    </source>
</evidence>
<dbReference type="PRINTS" id="PR00463">
    <property type="entry name" value="EP450I"/>
</dbReference>
<name>S7MXR8_MYOBR</name>
<evidence type="ECO:0000256" key="2">
    <source>
        <dbReference type="ARBA" id="ARBA00010617"/>
    </source>
</evidence>
<dbReference type="InterPro" id="IPR050182">
    <property type="entry name" value="Cytochrome_P450_fam2"/>
</dbReference>
<dbReference type="Pfam" id="PF00067">
    <property type="entry name" value="p450"/>
    <property type="match status" value="2"/>
</dbReference>
<organism evidence="7 8">
    <name type="scientific">Myotis brandtii</name>
    <name type="common">Brandt's bat</name>
    <dbReference type="NCBI Taxonomy" id="109478"/>
    <lineage>
        <taxon>Eukaryota</taxon>
        <taxon>Metazoa</taxon>
        <taxon>Chordata</taxon>
        <taxon>Craniata</taxon>
        <taxon>Vertebrata</taxon>
        <taxon>Euteleostomi</taxon>
        <taxon>Mammalia</taxon>
        <taxon>Eutheria</taxon>
        <taxon>Laurasiatheria</taxon>
        <taxon>Chiroptera</taxon>
        <taxon>Yangochiroptera</taxon>
        <taxon>Vespertilionidae</taxon>
        <taxon>Myotis</taxon>
    </lineage>
</organism>
<evidence type="ECO:0000256" key="6">
    <source>
        <dbReference type="PIRSR" id="PIRSR602401-1"/>
    </source>
</evidence>
<proteinExistence type="inferred from homology"/>
<evidence type="ECO:0000256" key="3">
    <source>
        <dbReference type="ARBA" id="ARBA00022617"/>
    </source>
</evidence>
<keyword evidence="3 6" id="KW-0349">Heme</keyword>
<keyword evidence="5 6" id="KW-0408">Iron</keyword>
<dbReference type="EMBL" id="KE162692">
    <property type="protein sequence ID" value="EPQ09304.1"/>
    <property type="molecule type" value="Genomic_DNA"/>
</dbReference>
<dbReference type="GO" id="GO:0005737">
    <property type="term" value="C:cytoplasm"/>
    <property type="evidence" value="ECO:0007669"/>
    <property type="project" value="TreeGrafter"/>
</dbReference>
<dbReference type="GO" id="GO:0006805">
    <property type="term" value="P:xenobiotic metabolic process"/>
    <property type="evidence" value="ECO:0007669"/>
    <property type="project" value="TreeGrafter"/>
</dbReference>
<feature type="binding site" description="axial binding residue" evidence="6">
    <location>
        <position position="247"/>
    </location>
    <ligand>
        <name>heme</name>
        <dbReference type="ChEBI" id="CHEBI:30413"/>
    </ligand>
    <ligandPart>
        <name>Fe</name>
        <dbReference type="ChEBI" id="CHEBI:18248"/>
    </ligandPart>
</feature>
<reference evidence="7 8" key="1">
    <citation type="journal article" date="2013" name="Nat. Commun.">
        <title>Genome analysis reveals insights into physiology and longevity of the Brandt's bat Myotis brandtii.</title>
        <authorList>
            <person name="Seim I."/>
            <person name="Fang X."/>
            <person name="Xiong Z."/>
            <person name="Lobanov A.V."/>
            <person name="Huang Z."/>
            <person name="Ma S."/>
            <person name="Feng Y."/>
            <person name="Turanov A.A."/>
            <person name="Zhu Y."/>
            <person name="Lenz T.L."/>
            <person name="Gerashchenko M.V."/>
            <person name="Fan D."/>
            <person name="Hee Yim S."/>
            <person name="Yao X."/>
            <person name="Jordan D."/>
            <person name="Xiong Y."/>
            <person name="Ma Y."/>
            <person name="Lyapunov A.N."/>
            <person name="Chen G."/>
            <person name="Kulakova O.I."/>
            <person name="Sun Y."/>
            <person name="Lee S.G."/>
            <person name="Bronson R.T."/>
            <person name="Moskalev A.A."/>
            <person name="Sunyaev S.R."/>
            <person name="Zhang G."/>
            <person name="Krogh A."/>
            <person name="Wang J."/>
            <person name="Gladyshev V.N."/>
        </authorList>
    </citation>
    <scope>NUCLEOTIDE SEQUENCE [LARGE SCALE GENOMIC DNA]</scope>
</reference>
<dbReference type="PANTHER" id="PTHR24300">
    <property type="entry name" value="CYTOCHROME P450 508A4-RELATED"/>
    <property type="match status" value="1"/>
</dbReference>
<accession>S7MXR8</accession>
<dbReference type="GO" id="GO:0020037">
    <property type="term" value="F:heme binding"/>
    <property type="evidence" value="ECO:0007669"/>
    <property type="project" value="InterPro"/>
</dbReference>
<dbReference type="GO" id="GO:0008392">
    <property type="term" value="F:arachidonate epoxygenase activity"/>
    <property type="evidence" value="ECO:0007669"/>
    <property type="project" value="TreeGrafter"/>
</dbReference>
<comment type="similarity">
    <text evidence="2">Belongs to the cytochrome P450 family.</text>
</comment>
<dbReference type="InterPro" id="IPR002401">
    <property type="entry name" value="Cyt_P450_E_grp-I"/>
</dbReference>
<dbReference type="SUPFAM" id="SSF48264">
    <property type="entry name" value="Cytochrome P450"/>
    <property type="match status" value="1"/>
</dbReference>
<protein>
    <submittedName>
        <fullName evidence="7">Cytochrome P450 2G1</fullName>
    </submittedName>
</protein>
<dbReference type="Proteomes" id="UP000052978">
    <property type="component" value="Unassembled WGS sequence"/>
</dbReference>
<sequence>MGRKLWDPIKMLDFLASATPATFGFPVASGSEILTLPTQLQEKYGDVFTVYLGPWPVIILCGYEVLKEALVDQAEAFSGRGHVAIVDPIFQGIECAVNPPPFSSSSVVFGERFNYQDPRFLQLLNLLNEVFTIISSLYSQESSDPERKFHHKSLLLTVVQLFFAGTDISSTTLRCEKYKVYPLFCKLQKHLGDYKGTTVYPIINSVLHDSRYFEKPDVFYPGHFLDVEGNFRKREAFIAFSMGNCLCSELFLFLTSILKNFSLGSPKAPEDIDLTPRKNGLGKLPPVYQLSFLPRWGEKEKGYSSLQRPCLQPPPVSTMNF</sequence>
<dbReference type="InterPro" id="IPR036396">
    <property type="entry name" value="Cyt_P450_sf"/>
</dbReference>
<dbReference type="GO" id="GO:0019373">
    <property type="term" value="P:epoxygenase P450 pathway"/>
    <property type="evidence" value="ECO:0007669"/>
    <property type="project" value="TreeGrafter"/>
</dbReference>
<dbReference type="Gene3D" id="1.10.630.10">
    <property type="entry name" value="Cytochrome P450"/>
    <property type="match status" value="2"/>
</dbReference>
<dbReference type="AlphaFoldDB" id="S7MXR8"/>